<protein>
    <recommendedName>
        <fullName evidence="1">RRM domain-containing protein</fullName>
    </recommendedName>
</protein>
<reference evidence="2" key="1">
    <citation type="submission" date="2019-07" db="EMBL/GenBank/DDBJ databases">
        <authorList>
            <person name="Dittberner H."/>
        </authorList>
    </citation>
    <scope>NUCLEOTIDE SEQUENCE [LARGE SCALE GENOMIC DNA]</scope>
</reference>
<sequence>MSNLLQVPRNLLRVPRNLHKAELVVMMIKTIIVKGFDFFLPEDDIKSALSKYFSSCGEITSVIVPTDDETGAVIGCAYIHLKEGVEKALKLSGSYLGGWNLVVEKVSLAEEVVGLIAIVVTVSAVVPPVEVLVVEEETVVMEADLVLLIQVEDYHA</sequence>
<dbReference type="OrthoDB" id="1046468at2759"/>
<organism evidence="2 3">
    <name type="scientific">Arabis nemorensis</name>
    <dbReference type="NCBI Taxonomy" id="586526"/>
    <lineage>
        <taxon>Eukaryota</taxon>
        <taxon>Viridiplantae</taxon>
        <taxon>Streptophyta</taxon>
        <taxon>Embryophyta</taxon>
        <taxon>Tracheophyta</taxon>
        <taxon>Spermatophyta</taxon>
        <taxon>Magnoliopsida</taxon>
        <taxon>eudicotyledons</taxon>
        <taxon>Gunneridae</taxon>
        <taxon>Pentapetalae</taxon>
        <taxon>rosids</taxon>
        <taxon>malvids</taxon>
        <taxon>Brassicales</taxon>
        <taxon>Brassicaceae</taxon>
        <taxon>Arabideae</taxon>
        <taxon>Arabis</taxon>
    </lineage>
</organism>
<keyword evidence="3" id="KW-1185">Reference proteome</keyword>
<evidence type="ECO:0000313" key="3">
    <source>
        <dbReference type="Proteomes" id="UP000489600"/>
    </source>
</evidence>
<dbReference type="Pfam" id="PF00076">
    <property type="entry name" value="RRM_1"/>
    <property type="match status" value="1"/>
</dbReference>
<dbReference type="SMART" id="SM00360">
    <property type="entry name" value="RRM"/>
    <property type="match status" value="1"/>
</dbReference>
<dbReference type="GO" id="GO:0003723">
    <property type="term" value="F:RNA binding"/>
    <property type="evidence" value="ECO:0007669"/>
    <property type="project" value="InterPro"/>
</dbReference>
<dbReference type="Gene3D" id="3.30.70.330">
    <property type="match status" value="1"/>
</dbReference>
<dbReference type="AlphaFoldDB" id="A0A565B190"/>
<evidence type="ECO:0000259" key="1">
    <source>
        <dbReference type="SMART" id="SM00360"/>
    </source>
</evidence>
<evidence type="ECO:0000313" key="2">
    <source>
        <dbReference type="EMBL" id="VVA95090.1"/>
    </source>
</evidence>
<proteinExistence type="predicted"/>
<dbReference type="SUPFAM" id="SSF54928">
    <property type="entry name" value="RNA-binding domain, RBD"/>
    <property type="match status" value="1"/>
</dbReference>
<comment type="caution">
    <text evidence="2">The sequence shown here is derived from an EMBL/GenBank/DDBJ whole genome shotgun (WGS) entry which is preliminary data.</text>
</comment>
<name>A0A565B190_9BRAS</name>
<accession>A0A565B190</accession>
<dbReference type="EMBL" id="CABITT030000002">
    <property type="protein sequence ID" value="VVA95090.1"/>
    <property type="molecule type" value="Genomic_DNA"/>
</dbReference>
<dbReference type="InterPro" id="IPR012677">
    <property type="entry name" value="Nucleotide-bd_a/b_plait_sf"/>
</dbReference>
<dbReference type="InterPro" id="IPR000504">
    <property type="entry name" value="RRM_dom"/>
</dbReference>
<dbReference type="Proteomes" id="UP000489600">
    <property type="component" value="Unassembled WGS sequence"/>
</dbReference>
<dbReference type="InterPro" id="IPR035979">
    <property type="entry name" value="RBD_domain_sf"/>
</dbReference>
<feature type="domain" description="RRM" evidence="1">
    <location>
        <begin position="30"/>
        <end position="104"/>
    </location>
</feature>
<gene>
    <name evidence="2" type="ORF">ANE_LOCUS5535</name>
</gene>